<feature type="region of interest" description="Disordered" evidence="1">
    <location>
        <begin position="426"/>
        <end position="482"/>
    </location>
</feature>
<dbReference type="Pfam" id="PF01728">
    <property type="entry name" value="FtsJ"/>
    <property type="match status" value="2"/>
</dbReference>
<name>A0A388M3B7_CHABU</name>
<dbReference type="InterPro" id="IPR029071">
    <property type="entry name" value="Ubiquitin-like_domsf"/>
</dbReference>
<sequence>MNVYKVSCQALGSAKYGGRVLGVDLQAVAKRLPFCDGRVQTIRADAFDITAAHLLRISPNGFNAVLSDMCPSTSGASSADVARSLSLAAIAFQLAVGSQKGLPIDGDTVKAQPGGGGNAADTTSVGLNDRDAFSNRAIIRFNNKGGFDKRGGFDDRAGFDYRGGSEKRAGCDDRGSSADTAKGSCREFDSGVLEGEFHDDECSSDRGVLVPKGHMVIKLLEGSGTREFGRLCRGVFNSITWVRPAATRSASREVYLVAKGRKWLRLVAMSLSVGLSGFDKQQYLPAVKSLLEDPLLQDVSKKPSLKEVETLIAMDLGNAMRLTINRLDGTSFEVMVLDNATVGDLKMAIEKAFRDNKTLSSRQCRISWRYLWGHYCLSADGQRLLDDKAPLHRFGITNMALLQFAHHISGKGGGKHSRPRKRRFFRRNEAGDCRRHGNLPTAAGKPDDARVGDSQAREGEGHPVGECDVMMKHSTAGKQSKR</sequence>
<reference evidence="3 4" key="1">
    <citation type="journal article" date="2018" name="Cell">
        <title>The Chara Genome: Secondary Complexity and Implications for Plant Terrestrialization.</title>
        <authorList>
            <person name="Nishiyama T."/>
            <person name="Sakayama H."/>
            <person name="Vries J.D."/>
            <person name="Buschmann H."/>
            <person name="Saint-Marcoux D."/>
            <person name="Ullrich K.K."/>
            <person name="Haas F.B."/>
            <person name="Vanderstraeten L."/>
            <person name="Becker D."/>
            <person name="Lang D."/>
            <person name="Vosolsobe S."/>
            <person name="Rombauts S."/>
            <person name="Wilhelmsson P.K.I."/>
            <person name="Janitza P."/>
            <person name="Kern R."/>
            <person name="Heyl A."/>
            <person name="Rumpler F."/>
            <person name="Villalobos L.I.A.C."/>
            <person name="Clay J.M."/>
            <person name="Skokan R."/>
            <person name="Toyoda A."/>
            <person name="Suzuki Y."/>
            <person name="Kagoshima H."/>
            <person name="Schijlen E."/>
            <person name="Tajeshwar N."/>
            <person name="Catarino B."/>
            <person name="Hetherington A.J."/>
            <person name="Saltykova A."/>
            <person name="Bonnot C."/>
            <person name="Breuninger H."/>
            <person name="Symeonidi A."/>
            <person name="Radhakrishnan G.V."/>
            <person name="Van Nieuwerburgh F."/>
            <person name="Deforce D."/>
            <person name="Chang C."/>
            <person name="Karol K.G."/>
            <person name="Hedrich R."/>
            <person name="Ulvskov P."/>
            <person name="Glockner G."/>
            <person name="Delwiche C.F."/>
            <person name="Petrasek J."/>
            <person name="Van de Peer Y."/>
            <person name="Friml J."/>
            <person name="Beilby M."/>
            <person name="Dolan L."/>
            <person name="Kohara Y."/>
            <person name="Sugano S."/>
            <person name="Fujiyama A."/>
            <person name="Delaux P.-M."/>
            <person name="Quint M."/>
            <person name="TheiBen G."/>
            <person name="Hagemann M."/>
            <person name="Harholt J."/>
            <person name="Dunand C."/>
            <person name="Zachgo S."/>
            <person name="Langdale J."/>
            <person name="Maumus F."/>
            <person name="Straeten D.V.D."/>
            <person name="Gould S.B."/>
            <person name="Rensing S.A."/>
        </authorList>
    </citation>
    <scope>NUCLEOTIDE SEQUENCE [LARGE SCALE GENOMIC DNA]</scope>
    <source>
        <strain evidence="3 4">S276</strain>
    </source>
</reference>
<protein>
    <recommendedName>
        <fullName evidence="2">Ubiquitin-like domain-containing protein</fullName>
    </recommendedName>
</protein>
<dbReference type="PANTHER" id="PTHR14942">
    <property type="entry name" value="U11/U12 SMALL NUCLEAR RIBONUCLEOPROTEIN 25 KDA PROTEIN"/>
    <property type="match status" value="1"/>
</dbReference>
<organism evidence="3 4">
    <name type="scientific">Chara braunii</name>
    <name type="common">Braun's stonewort</name>
    <dbReference type="NCBI Taxonomy" id="69332"/>
    <lineage>
        <taxon>Eukaryota</taxon>
        <taxon>Viridiplantae</taxon>
        <taxon>Streptophyta</taxon>
        <taxon>Charophyceae</taxon>
        <taxon>Charales</taxon>
        <taxon>Characeae</taxon>
        <taxon>Chara</taxon>
    </lineage>
</organism>
<feature type="domain" description="Ubiquitin-like" evidence="2">
    <location>
        <begin position="320"/>
        <end position="411"/>
    </location>
</feature>
<evidence type="ECO:0000256" key="1">
    <source>
        <dbReference type="SAM" id="MobiDB-lite"/>
    </source>
</evidence>
<dbReference type="GO" id="GO:0000398">
    <property type="term" value="P:mRNA splicing, via spliceosome"/>
    <property type="evidence" value="ECO:0007669"/>
    <property type="project" value="InterPro"/>
</dbReference>
<dbReference type="InterPro" id="IPR039690">
    <property type="entry name" value="SNRNP25"/>
</dbReference>
<dbReference type="PROSITE" id="PS50053">
    <property type="entry name" value="UBIQUITIN_2"/>
    <property type="match status" value="1"/>
</dbReference>
<dbReference type="EMBL" id="BFEA01000715">
    <property type="protein sequence ID" value="GBG89087.1"/>
    <property type="molecule type" value="Genomic_DNA"/>
</dbReference>
<dbReference type="InterPro" id="IPR040610">
    <property type="entry name" value="SNRNP25_ubiquitin"/>
</dbReference>
<evidence type="ECO:0000313" key="4">
    <source>
        <dbReference type="Proteomes" id="UP000265515"/>
    </source>
</evidence>
<dbReference type="GO" id="GO:0008168">
    <property type="term" value="F:methyltransferase activity"/>
    <property type="evidence" value="ECO:0007669"/>
    <property type="project" value="InterPro"/>
</dbReference>
<dbReference type="Gramene" id="GBG89087">
    <property type="protein sequence ID" value="GBG89087"/>
    <property type="gene ID" value="CBR_g48797"/>
</dbReference>
<dbReference type="CDD" id="cd17058">
    <property type="entry name" value="Ubl_SNRNP25"/>
    <property type="match status" value="1"/>
</dbReference>
<keyword evidence="4" id="KW-1185">Reference proteome</keyword>
<feature type="compositionally biased region" description="Basic and acidic residues" evidence="1">
    <location>
        <begin position="426"/>
        <end position="435"/>
    </location>
</feature>
<comment type="caution">
    <text evidence="3">The sequence shown here is derived from an EMBL/GenBank/DDBJ whole genome shotgun (WGS) entry which is preliminary data.</text>
</comment>
<gene>
    <name evidence="3" type="ORF">CBR_g48797</name>
</gene>
<dbReference type="STRING" id="69332.A0A388M3B7"/>
<evidence type="ECO:0000259" key="2">
    <source>
        <dbReference type="PROSITE" id="PS50053"/>
    </source>
</evidence>
<dbReference type="Gene3D" id="3.10.20.90">
    <property type="entry name" value="Phosphatidylinositol 3-kinase Catalytic Subunit, Chain A, domain 1"/>
    <property type="match status" value="1"/>
</dbReference>
<dbReference type="Proteomes" id="UP000265515">
    <property type="component" value="Unassembled WGS sequence"/>
</dbReference>
<dbReference type="PANTHER" id="PTHR14942:SF0">
    <property type="entry name" value="U11_U12 SMALL NUCLEAR RIBONUCLEOPROTEIN 25 KDA PROTEIN"/>
    <property type="match status" value="1"/>
</dbReference>
<dbReference type="GO" id="GO:0032259">
    <property type="term" value="P:methylation"/>
    <property type="evidence" value="ECO:0007669"/>
    <property type="project" value="InterPro"/>
</dbReference>
<dbReference type="InterPro" id="IPR029063">
    <property type="entry name" value="SAM-dependent_MTases_sf"/>
</dbReference>
<dbReference type="AlphaFoldDB" id="A0A388M3B7"/>
<accession>A0A388M3B7</accession>
<proteinExistence type="predicted"/>
<dbReference type="SUPFAM" id="SSF53335">
    <property type="entry name" value="S-adenosyl-L-methionine-dependent methyltransferases"/>
    <property type="match status" value="1"/>
</dbReference>
<dbReference type="SUPFAM" id="SSF54236">
    <property type="entry name" value="Ubiquitin-like"/>
    <property type="match status" value="1"/>
</dbReference>
<dbReference type="Pfam" id="PF18036">
    <property type="entry name" value="Ubiquitin_4"/>
    <property type="match status" value="1"/>
</dbReference>
<dbReference type="Gene3D" id="3.40.50.150">
    <property type="entry name" value="Vaccinia Virus protein VP39"/>
    <property type="match status" value="2"/>
</dbReference>
<dbReference type="OrthoDB" id="72819at2759"/>
<dbReference type="InterPro" id="IPR000626">
    <property type="entry name" value="Ubiquitin-like_dom"/>
</dbReference>
<dbReference type="InterPro" id="IPR002877">
    <property type="entry name" value="RNA_MeTrfase_FtsJ_dom"/>
</dbReference>
<evidence type="ECO:0000313" key="3">
    <source>
        <dbReference type="EMBL" id="GBG89087.1"/>
    </source>
</evidence>
<feature type="compositionally biased region" description="Basic and acidic residues" evidence="1">
    <location>
        <begin position="445"/>
        <end position="471"/>
    </location>
</feature>